<name>A0A6L8MIF1_9BURK</name>
<dbReference type="PANTHER" id="PTHR34384">
    <property type="entry name" value="L-2,3-DIAMINOPROPANOATE--CITRATE LIGASE"/>
    <property type="match status" value="1"/>
</dbReference>
<organism evidence="5 6">
    <name type="scientific">Duganella lactea</name>
    <dbReference type="NCBI Taxonomy" id="2692173"/>
    <lineage>
        <taxon>Bacteria</taxon>
        <taxon>Pseudomonadati</taxon>
        <taxon>Pseudomonadota</taxon>
        <taxon>Betaproteobacteria</taxon>
        <taxon>Burkholderiales</taxon>
        <taxon>Oxalobacteraceae</taxon>
        <taxon>Telluria group</taxon>
        <taxon>Duganella</taxon>
    </lineage>
</organism>
<dbReference type="GO" id="GO:0019290">
    <property type="term" value="P:siderophore biosynthetic process"/>
    <property type="evidence" value="ECO:0007669"/>
    <property type="project" value="InterPro"/>
</dbReference>
<evidence type="ECO:0000259" key="3">
    <source>
        <dbReference type="Pfam" id="PF04183"/>
    </source>
</evidence>
<feature type="region of interest" description="Disordered" evidence="2">
    <location>
        <begin position="573"/>
        <end position="594"/>
    </location>
</feature>
<dbReference type="Pfam" id="PF06276">
    <property type="entry name" value="FhuF"/>
    <property type="match status" value="1"/>
</dbReference>
<dbReference type="Pfam" id="PF04183">
    <property type="entry name" value="IucA_IucC"/>
    <property type="match status" value="1"/>
</dbReference>
<dbReference type="AlphaFoldDB" id="A0A6L8MIF1"/>
<feature type="domain" description="Aerobactin siderophore biosynthesis IucA/IucC-like C-terminal" evidence="4">
    <location>
        <begin position="397"/>
        <end position="562"/>
    </location>
</feature>
<dbReference type="Gene3D" id="6.10.250.3370">
    <property type="match status" value="1"/>
</dbReference>
<proteinExistence type="predicted"/>
<reference evidence="5 6" key="1">
    <citation type="submission" date="2019-12" db="EMBL/GenBank/DDBJ databases">
        <title>Novel species isolated from a subtropical stream in China.</title>
        <authorList>
            <person name="Lu H."/>
        </authorList>
    </citation>
    <scope>NUCLEOTIDE SEQUENCE [LARGE SCALE GENOMIC DNA]</scope>
    <source>
        <strain evidence="5 6">FT50W</strain>
    </source>
</reference>
<dbReference type="RefSeq" id="WP_161019789.1">
    <property type="nucleotide sequence ID" value="NZ_WWCP01000014.1"/>
</dbReference>
<evidence type="ECO:0000313" key="6">
    <source>
        <dbReference type="Proteomes" id="UP000474565"/>
    </source>
</evidence>
<protein>
    <submittedName>
        <fullName evidence="5">IucA/IucC family siderophore biosynthesis protein</fullName>
    </submittedName>
</protein>
<sequence length="594" mass="65988">MHPSLSFLSHSPAAHARTVRQFVESFWNEGCLRGAVEPDGRQLRLDGLDAQGQSRHYLIDIAHRSGFDRLRLSGALRCPGTATDLASVVPALVRHLQPAPAALRQFIDELQHTALNHAWSMTAKRDATLSSPYPWQEAQLGDGHPYHPCFRSRIGFSVQDNLRYSPEFAQAFELMWLAIAVDASETHTGDGIAYEGLLASQLGPDEYQRLRGQIAAQGRRPDAYRLLPVHPWHWEHAIVLHFSDWLADGTLLHLGAGGDRWLAQQSIRSLSSLAGEQQHNLKLPLAIANSSADRILSDHHVHNAPLISRWLERVCDADPFLAGGRRLAILPEPAGITVAASRQRDTAYGMLGAIWRRSPQSVLQMGERIFPMTALTTLSADGALTIQPWLNQHGVERWVAALLASCAPPLLHLMMAHGVLLECHAQNTLLILRDGLPHRIAMRDLPGGLHYLRGATGEEQLAGLRAAPSYRNAINASAGFMFASTTEARDYLIEVLFFINLGELAWRLQHHCGHPETLFWRQAARTIADYQASMPSMAARHAEFDLLGPQLQIECLAARRLLRWSNQQLRTVRNPLHGAPQDSADGYGAREEQR</sequence>
<feature type="domain" description="Aerobactin siderophore biosynthesis IucA/IucC N-terminal" evidence="3">
    <location>
        <begin position="137"/>
        <end position="376"/>
    </location>
</feature>
<gene>
    <name evidence="5" type="ORF">GTP44_13140</name>
</gene>
<dbReference type="PANTHER" id="PTHR34384:SF6">
    <property type="entry name" value="STAPHYLOFERRIN B SYNTHASE"/>
    <property type="match status" value="1"/>
</dbReference>
<dbReference type="GO" id="GO:0016881">
    <property type="term" value="F:acid-amino acid ligase activity"/>
    <property type="evidence" value="ECO:0007669"/>
    <property type="project" value="UniProtKB-ARBA"/>
</dbReference>
<dbReference type="Gene3D" id="1.10.510.40">
    <property type="match status" value="1"/>
</dbReference>
<dbReference type="InterPro" id="IPR007310">
    <property type="entry name" value="Aerobactin_biosyn_IucA/IucC_N"/>
</dbReference>
<accession>A0A6L8MIF1</accession>
<evidence type="ECO:0000259" key="4">
    <source>
        <dbReference type="Pfam" id="PF06276"/>
    </source>
</evidence>
<evidence type="ECO:0000256" key="1">
    <source>
        <dbReference type="ARBA" id="ARBA00004924"/>
    </source>
</evidence>
<comment type="caution">
    <text evidence="5">The sequence shown here is derived from an EMBL/GenBank/DDBJ whole genome shotgun (WGS) entry which is preliminary data.</text>
</comment>
<dbReference type="InterPro" id="IPR037455">
    <property type="entry name" value="LucA/IucC-like"/>
</dbReference>
<dbReference type="Proteomes" id="UP000474565">
    <property type="component" value="Unassembled WGS sequence"/>
</dbReference>
<dbReference type="EMBL" id="WWCP01000014">
    <property type="protein sequence ID" value="MYM82900.1"/>
    <property type="molecule type" value="Genomic_DNA"/>
</dbReference>
<evidence type="ECO:0000313" key="5">
    <source>
        <dbReference type="EMBL" id="MYM82900.1"/>
    </source>
</evidence>
<evidence type="ECO:0000256" key="2">
    <source>
        <dbReference type="SAM" id="MobiDB-lite"/>
    </source>
</evidence>
<comment type="pathway">
    <text evidence="1">Siderophore biosynthesis.</text>
</comment>
<dbReference type="InterPro" id="IPR022770">
    <property type="entry name" value="IucA/IucC-like_C"/>
</dbReference>